<organism evidence="2 3">
    <name type="scientific">Puccinia graminis f. sp. tritici</name>
    <dbReference type="NCBI Taxonomy" id="56615"/>
    <lineage>
        <taxon>Eukaryota</taxon>
        <taxon>Fungi</taxon>
        <taxon>Dikarya</taxon>
        <taxon>Basidiomycota</taxon>
        <taxon>Pucciniomycotina</taxon>
        <taxon>Pucciniomycetes</taxon>
        <taxon>Pucciniales</taxon>
        <taxon>Pucciniaceae</taxon>
        <taxon>Puccinia</taxon>
    </lineage>
</organism>
<feature type="compositionally biased region" description="Basic residues" evidence="1">
    <location>
        <begin position="35"/>
        <end position="49"/>
    </location>
</feature>
<dbReference type="EMBL" id="VDEP01000347">
    <property type="protein sequence ID" value="KAA1098714.1"/>
    <property type="molecule type" value="Genomic_DNA"/>
</dbReference>
<protein>
    <submittedName>
        <fullName evidence="2">Uncharacterized protein</fullName>
    </submittedName>
</protein>
<dbReference type="AlphaFoldDB" id="A0A5B0PDJ6"/>
<evidence type="ECO:0000313" key="2">
    <source>
        <dbReference type="EMBL" id="KAA1098714.1"/>
    </source>
</evidence>
<name>A0A5B0PDJ6_PUCGR</name>
<gene>
    <name evidence="2" type="ORF">PGTUg99_014642</name>
</gene>
<comment type="caution">
    <text evidence="2">The sequence shown here is derived from an EMBL/GenBank/DDBJ whole genome shotgun (WGS) entry which is preliminary data.</text>
</comment>
<dbReference type="Proteomes" id="UP000325313">
    <property type="component" value="Unassembled WGS sequence"/>
</dbReference>
<evidence type="ECO:0000256" key="1">
    <source>
        <dbReference type="SAM" id="MobiDB-lite"/>
    </source>
</evidence>
<reference evidence="2 3" key="1">
    <citation type="submission" date="2019-05" db="EMBL/GenBank/DDBJ databases">
        <title>Emergence of the Ug99 lineage of the wheat stem rust pathogen through somatic hybridization.</title>
        <authorList>
            <person name="Li F."/>
            <person name="Upadhyaya N.M."/>
            <person name="Sperschneider J."/>
            <person name="Matny O."/>
            <person name="Nguyen-Phuc H."/>
            <person name="Mago R."/>
            <person name="Raley C."/>
            <person name="Miller M.E."/>
            <person name="Silverstein K.A.T."/>
            <person name="Henningsen E."/>
            <person name="Hirsch C.D."/>
            <person name="Visser B."/>
            <person name="Pretorius Z.A."/>
            <person name="Steffenson B.J."/>
            <person name="Schwessinger B."/>
            <person name="Dodds P.N."/>
            <person name="Figueroa M."/>
        </authorList>
    </citation>
    <scope>NUCLEOTIDE SEQUENCE [LARGE SCALE GENOMIC DNA]</scope>
    <source>
        <strain evidence="2 3">Ug99</strain>
    </source>
</reference>
<accession>A0A5B0PDJ6</accession>
<evidence type="ECO:0000313" key="3">
    <source>
        <dbReference type="Proteomes" id="UP000325313"/>
    </source>
</evidence>
<feature type="region of interest" description="Disordered" evidence="1">
    <location>
        <begin position="35"/>
        <end position="56"/>
    </location>
</feature>
<sequence>MKLTYQKVNEIRNDSLTLYLPLNLVKSVYLAQPYSRRRNPSYPRRRHHPNLQPFTDKLTRSKTIRSLYTCHSIWSHPFTKPKLIRDAEQTLEGHSR</sequence>
<proteinExistence type="predicted"/>